<evidence type="ECO:0000259" key="6">
    <source>
        <dbReference type="PROSITE" id="PS50893"/>
    </source>
</evidence>
<gene>
    <name evidence="7" type="primary">livF_7</name>
    <name evidence="7" type="ORF">NCTC10684_04983</name>
</gene>
<evidence type="ECO:0000256" key="3">
    <source>
        <dbReference type="ARBA" id="ARBA00022741"/>
    </source>
</evidence>
<keyword evidence="2" id="KW-0813">Transport</keyword>
<dbReference type="InterPro" id="IPR003439">
    <property type="entry name" value="ABC_transporter-like_ATP-bd"/>
</dbReference>
<accession>A0A381IKW4</accession>
<dbReference type="EMBL" id="UFSM01000002">
    <property type="protein sequence ID" value="SUY28108.1"/>
    <property type="molecule type" value="Genomic_DNA"/>
</dbReference>
<proteinExistence type="inferred from homology"/>
<dbReference type="InterPro" id="IPR017871">
    <property type="entry name" value="ABC_transporter-like_CS"/>
</dbReference>
<dbReference type="AlphaFoldDB" id="A0A381IKW4"/>
<name>A0A381IKW4_AMIAI</name>
<protein>
    <submittedName>
        <fullName evidence="7">LIV-I protein F</fullName>
    </submittedName>
</protein>
<dbReference type="RefSeq" id="WP_115734025.1">
    <property type="nucleotide sequence ID" value="NZ_BAAAVY010000001.1"/>
</dbReference>
<organism evidence="7 8">
    <name type="scientific">Aminobacter aminovorans</name>
    <name type="common">Chelatobacter heintzii</name>
    <dbReference type="NCBI Taxonomy" id="83263"/>
    <lineage>
        <taxon>Bacteria</taxon>
        <taxon>Pseudomonadati</taxon>
        <taxon>Pseudomonadota</taxon>
        <taxon>Alphaproteobacteria</taxon>
        <taxon>Hyphomicrobiales</taxon>
        <taxon>Phyllobacteriaceae</taxon>
        <taxon>Aminobacter</taxon>
    </lineage>
</organism>
<dbReference type="Proteomes" id="UP000254701">
    <property type="component" value="Unassembled WGS sequence"/>
</dbReference>
<dbReference type="InterPro" id="IPR003593">
    <property type="entry name" value="AAA+_ATPase"/>
</dbReference>
<feature type="domain" description="ABC transporter" evidence="6">
    <location>
        <begin position="2"/>
        <end position="234"/>
    </location>
</feature>
<dbReference type="SMART" id="SM00382">
    <property type="entry name" value="AAA"/>
    <property type="match status" value="1"/>
</dbReference>
<dbReference type="PROSITE" id="PS50893">
    <property type="entry name" value="ABC_TRANSPORTER_2"/>
    <property type="match status" value="1"/>
</dbReference>
<dbReference type="GO" id="GO:0015807">
    <property type="term" value="P:L-amino acid transport"/>
    <property type="evidence" value="ECO:0007669"/>
    <property type="project" value="TreeGrafter"/>
</dbReference>
<keyword evidence="4" id="KW-0067">ATP-binding</keyword>
<sequence>MLEASRINAFYGGSHILHGVDLDVPVLGRVAVIGRNGAGKSTLLKSIMNAGPTVDGEVRWEGRSLKGLPAFKRARLGLQLVPEDRRIYQHLTVRENIRMAAYATPPGRTPIPAQEIVDRFPMLQPISERGGGQISGGQQQMVAIARAIACRPRLLLLDEPTEGLAPAIVEQLAVSVRELCEAEQAALLLCEQNIWFARQTTDTVLVMDTGRIAFRGSWQEFDADPDIKQRHLAV</sequence>
<evidence type="ECO:0000256" key="2">
    <source>
        <dbReference type="ARBA" id="ARBA00022448"/>
    </source>
</evidence>
<dbReference type="GO" id="GO:0015658">
    <property type="term" value="F:branched-chain amino acid transmembrane transporter activity"/>
    <property type="evidence" value="ECO:0007669"/>
    <property type="project" value="TreeGrafter"/>
</dbReference>
<dbReference type="PANTHER" id="PTHR43820">
    <property type="entry name" value="HIGH-AFFINITY BRANCHED-CHAIN AMINO ACID TRANSPORT ATP-BINDING PROTEIN LIVF"/>
    <property type="match status" value="1"/>
</dbReference>
<dbReference type="PROSITE" id="PS00211">
    <property type="entry name" value="ABC_TRANSPORTER_1"/>
    <property type="match status" value="1"/>
</dbReference>
<dbReference type="PANTHER" id="PTHR43820:SF4">
    <property type="entry name" value="HIGH-AFFINITY BRANCHED-CHAIN AMINO ACID TRANSPORT ATP-BINDING PROTEIN LIVF"/>
    <property type="match status" value="1"/>
</dbReference>
<comment type="similarity">
    <text evidence="1">Belongs to the ABC transporter superfamily.</text>
</comment>
<dbReference type="OrthoDB" id="7846240at2"/>
<evidence type="ECO:0000256" key="4">
    <source>
        <dbReference type="ARBA" id="ARBA00022840"/>
    </source>
</evidence>
<evidence type="ECO:0000313" key="7">
    <source>
        <dbReference type="EMBL" id="SUY28108.1"/>
    </source>
</evidence>
<dbReference type="SUPFAM" id="SSF52540">
    <property type="entry name" value="P-loop containing nucleoside triphosphate hydrolases"/>
    <property type="match status" value="1"/>
</dbReference>
<dbReference type="GO" id="GO:0005524">
    <property type="term" value="F:ATP binding"/>
    <property type="evidence" value="ECO:0007669"/>
    <property type="project" value="UniProtKB-KW"/>
</dbReference>
<dbReference type="Gene3D" id="3.40.50.300">
    <property type="entry name" value="P-loop containing nucleotide triphosphate hydrolases"/>
    <property type="match status" value="1"/>
</dbReference>
<evidence type="ECO:0000313" key="8">
    <source>
        <dbReference type="Proteomes" id="UP000254701"/>
    </source>
</evidence>
<reference evidence="7 8" key="1">
    <citation type="submission" date="2018-06" db="EMBL/GenBank/DDBJ databases">
        <authorList>
            <consortium name="Pathogen Informatics"/>
            <person name="Doyle S."/>
        </authorList>
    </citation>
    <scope>NUCLEOTIDE SEQUENCE [LARGE SCALE GENOMIC DNA]</scope>
    <source>
        <strain evidence="7 8">NCTC10684</strain>
    </source>
</reference>
<dbReference type="InterPro" id="IPR027417">
    <property type="entry name" value="P-loop_NTPase"/>
</dbReference>
<evidence type="ECO:0000256" key="5">
    <source>
        <dbReference type="ARBA" id="ARBA00022970"/>
    </source>
</evidence>
<keyword evidence="5" id="KW-0029">Amino-acid transport</keyword>
<dbReference type="GO" id="GO:0016887">
    <property type="term" value="F:ATP hydrolysis activity"/>
    <property type="evidence" value="ECO:0007669"/>
    <property type="project" value="InterPro"/>
</dbReference>
<evidence type="ECO:0000256" key="1">
    <source>
        <dbReference type="ARBA" id="ARBA00005417"/>
    </source>
</evidence>
<dbReference type="InterPro" id="IPR052156">
    <property type="entry name" value="BCAA_Transport_ATP-bd_LivF"/>
</dbReference>
<keyword evidence="3" id="KW-0547">Nucleotide-binding</keyword>
<dbReference type="Pfam" id="PF00005">
    <property type="entry name" value="ABC_tran"/>
    <property type="match status" value="1"/>
</dbReference>